<organism evidence="1 2">
    <name type="scientific">Micromonospora polyrhachis</name>
    <dbReference type="NCBI Taxonomy" id="1282883"/>
    <lineage>
        <taxon>Bacteria</taxon>
        <taxon>Bacillati</taxon>
        <taxon>Actinomycetota</taxon>
        <taxon>Actinomycetes</taxon>
        <taxon>Micromonosporales</taxon>
        <taxon>Micromonosporaceae</taxon>
        <taxon>Micromonospora</taxon>
    </lineage>
</organism>
<dbReference type="Proteomes" id="UP000578819">
    <property type="component" value="Unassembled WGS sequence"/>
</dbReference>
<evidence type="ECO:0000313" key="2">
    <source>
        <dbReference type="Proteomes" id="UP000578819"/>
    </source>
</evidence>
<name>A0A7W7SWC6_9ACTN</name>
<comment type="caution">
    <text evidence="1">The sequence shown here is derived from an EMBL/GenBank/DDBJ whole genome shotgun (WGS) entry which is preliminary data.</text>
</comment>
<dbReference type="AlphaFoldDB" id="A0A7W7SWC6"/>
<dbReference type="RefSeq" id="WP_184536580.1">
    <property type="nucleotide sequence ID" value="NZ_JACHJW010000001.1"/>
</dbReference>
<dbReference type="EMBL" id="JACHJW010000001">
    <property type="protein sequence ID" value="MBB4960870.1"/>
    <property type="molecule type" value="Genomic_DNA"/>
</dbReference>
<keyword evidence="2" id="KW-1185">Reference proteome</keyword>
<proteinExistence type="predicted"/>
<reference evidence="1 2" key="1">
    <citation type="submission" date="2020-08" db="EMBL/GenBank/DDBJ databases">
        <title>Sequencing the genomes of 1000 actinobacteria strains.</title>
        <authorList>
            <person name="Klenk H.-P."/>
        </authorList>
    </citation>
    <scope>NUCLEOTIDE SEQUENCE [LARGE SCALE GENOMIC DNA]</scope>
    <source>
        <strain evidence="1 2">DSM 45886</strain>
    </source>
</reference>
<accession>A0A7W7SWC6</accession>
<gene>
    <name evidence="1" type="ORF">FHR38_004603</name>
</gene>
<sequence length="642" mass="69080">MTSVTCARCQGLALVTARCRCRDGGDSFLIDATDPAATADRPPWPDCELCRGSGTTAAPCSDCGQRGQRRAQVVLTVANLDTGVVASANVVPGAVEPTADRAGRWRLALTPLLAELADQVGAVELSDLAAPARRLDPADELTVHLPHEWRPELPAADRQALEADAIAGWSRHPWRVYLGRGGHTPPPEPDLALARLRAVADLLRLDLVVEVRRLGPAAAEAWSIRYEVPGADVPTSLGRSADDLLTALATTSVTDALTGLGERSLTAPAYFVGAPPSGGPPPMVDSAPPVTVDQLERRILGDCAHLAGAQAIWRDRRWQHTSLRRGGTTTILTELPTGQVERRSVAALRRNWEPPLPSYLGEPIPYTPCRDCSGTGTRGRGLHCFTCGGARRIHHGAVLTITDLNGRVVHLNWHPDDDRRASLVATHAGGNPMFQLAERFRVGLWSTAFGVRPEELTELDGGYVIDQDLRQGTITLSDPYANPVTRYLGAASRGRPAARLLVCARPWDAPPLADLARLALGLGLAVEVAAQDHRLNLGDLRRIQGVWWEVEVVDPATPVDMRNPPLRQSLPEAVTYCLRYLSVALDNAVPADPAQPLPVPQQPSATVEVPDLERLLLRLAAEQPGQPVVARLDRAGCRTYPA</sequence>
<protein>
    <submittedName>
        <fullName evidence="1">Uncharacterized protein</fullName>
    </submittedName>
</protein>
<evidence type="ECO:0000313" key="1">
    <source>
        <dbReference type="EMBL" id="MBB4960870.1"/>
    </source>
</evidence>